<keyword evidence="2" id="KW-1185">Reference proteome</keyword>
<name>A0ABU6WHU5_9FABA</name>
<gene>
    <name evidence="1" type="ORF">PIB30_051070</name>
</gene>
<sequence length="101" mass="12019">MAVYDWAVDVWSRYGNVEGWDVIVDKFKRTTEIRNTCLQISIKFKRQGKTETTDTEPGLMKDHRIEKEDHKLFEDELKWLEEECATQNAIGRPEKVGLWTW</sequence>
<evidence type="ECO:0000313" key="1">
    <source>
        <dbReference type="EMBL" id="MED6184812.1"/>
    </source>
</evidence>
<dbReference type="EMBL" id="JASCZI010181600">
    <property type="protein sequence ID" value="MED6184812.1"/>
    <property type="molecule type" value="Genomic_DNA"/>
</dbReference>
<protein>
    <submittedName>
        <fullName evidence="1">Uncharacterized protein</fullName>
    </submittedName>
</protein>
<evidence type="ECO:0000313" key="2">
    <source>
        <dbReference type="Proteomes" id="UP001341840"/>
    </source>
</evidence>
<organism evidence="1 2">
    <name type="scientific">Stylosanthes scabra</name>
    <dbReference type="NCBI Taxonomy" id="79078"/>
    <lineage>
        <taxon>Eukaryota</taxon>
        <taxon>Viridiplantae</taxon>
        <taxon>Streptophyta</taxon>
        <taxon>Embryophyta</taxon>
        <taxon>Tracheophyta</taxon>
        <taxon>Spermatophyta</taxon>
        <taxon>Magnoliopsida</taxon>
        <taxon>eudicotyledons</taxon>
        <taxon>Gunneridae</taxon>
        <taxon>Pentapetalae</taxon>
        <taxon>rosids</taxon>
        <taxon>fabids</taxon>
        <taxon>Fabales</taxon>
        <taxon>Fabaceae</taxon>
        <taxon>Papilionoideae</taxon>
        <taxon>50 kb inversion clade</taxon>
        <taxon>dalbergioids sensu lato</taxon>
        <taxon>Dalbergieae</taxon>
        <taxon>Pterocarpus clade</taxon>
        <taxon>Stylosanthes</taxon>
    </lineage>
</organism>
<comment type="caution">
    <text evidence="1">The sequence shown here is derived from an EMBL/GenBank/DDBJ whole genome shotgun (WGS) entry which is preliminary data.</text>
</comment>
<reference evidence="1 2" key="1">
    <citation type="journal article" date="2023" name="Plants (Basel)">
        <title>Bridging the Gap: Combining Genomics and Transcriptomics Approaches to Understand Stylosanthes scabra, an Orphan Legume from the Brazilian Caatinga.</title>
        <authorList>
            <person name="Ferreira-Neto J.R.C."/>
            <person name="da Silva M.D."/>
            <person name="Binneck E."/>
            <person name="de Melo N.F."/>
            <person name="da Silva R.H."/>
            <person name="de Melo A.L.T.M."/>
            <person name="Pandolfi V."/>
            <person name="Bustamante F.O."/>
            <person name="Brasileiro-Vidal A.C."/>
            <person name="Benko-Iseppon A.M."/>
        </authorList>
    </citation>
    <scope>NUCLEOTIDE SEQUENCE [LARGE SCALE GENOMIC DNA]</scope>
    <source>
        <tissue evidence="1">Leaves</tissue>
    </source>
</reference>
<proteinExistence type="predicted"/>
<accession>A0ABU6WHU5</accession>
<dbReference type="Proteomes" id="UP001341840">
    <property type="component" value="Unassembled WGS sequence"/>
</dbReference>